<reference evidence="1" key="1">
    <citation type="submission" date="2025-08" db="UniProtKB">
        <authorList>
            <consortium name="Ensembl"/>
        </authorList>
    </citation>
    <scope>IDENTIFICATION</scope>
</reference>
<dbReference type="PANTHER" id="PTHR13452:SF15">
    <property type="entry name" value="THUMP DOMAIN-CONTAINING PROTEIN 1"/>
    <property type="match status" value="1"/>
</dbReference>
<dbReference type="AlphaFoldDB" id="A0A8D2E105"/>
<dbReference type="GO" id="GO:0003723">
    <property type="term" value="F:RNA binding"/>
    <property type="evidence" value="ECO:0007669"/>
    <property type="project" value="InterPro"/>
</dbReference>
<dbReference type="Ensembl" id="ENSSVLT00005036826.1">
    <property type="protein sequence ID" value="ENSSVLP00005033225.1"/>
    <property type="gene ID" value="ENSSVLG00005026011.1"/>
</dbReference>
<dbReference type="GO" id="GO:0006400">
    <property type="term" value="P:tRNA modification"/>
    <property type="evidence" value="ECO:0007669"/>
    <property type="project" value="InterPro"/>
</dbReference>
<dbReference type="PANTHER" id="PTHR13452">
    <property type="entry name" value="THUMP DOMAIN CONTAINING PROTEIN 1-RELATED"/>
    <property type="match status" value="1"/>
</dbReference>
<reference evidence="1" key="2">
    <citation type="submission" date="2025-09" db="UniProtKB">
        <authorList>
            <consortium name="Ensembl"/>
        </authorList>
    </citation>
    <scope>IDENTIFICATION</scope>
</reference>
<protein>
    <submittedName>
        <fullName evidence="1">Uncharacterized protein</fullName>
    </submittedName>
</protein>
<keyword evidence="2" id="KW-1185">Reference proteome</keyword>
<dbReference type="Proteomes" id="UP000694564">
    <property type="component" value="Chromosome 9"/>
</dbReference>
<evidence type="ECO:0000313" key="2">
    <source>
        <dbReference type="Proteomes" id="UP000694564"/>
    </source>
</evidence>
<name>A0A8D2E105_SCIVU</name>
<evidence type="ECO:0000313" key="1">
    <source>
        <dbReference type="Ensembl" id="ENSSVLP00005033225.1"/>
    </source>
</evidence>
<proteinExistence type="predicted"/>
<dbReference type="OrthoDB" id="367221at2759"/>
<sequence>MAAINMNNKCQRQCGGKGTLSEGCAKAMVSASRPSRLRPPQLEPWLQGSLITCNMNQHTCKRRPTYSLLNEYVDHVYRTKKFSGKHQRPSGSEGEDDDVEAALKKEVGDIKASTEMRLRRFQLVGSGENNVVFIRTLGIRTHIHSSTIYKRQTMEPALVSVSG</sequence>
<organism evidence="1 2">
    <name type="scientific">Sciurus vulgaris</name>
    <name type="common">Eurasian red squirrel</name>
    <dbReference type="NCBI Taxonomy" id="55149"/>
    <lineage>
        <taxon>Eukaryota</taxon>
        <taxon>Metazoa</taxon>
        <taxon>Chordata</taxon>
        <taxon>Craniata</taxon>
        <taxon>Vertebrata</taxon>
        <taxon>Euteleostomi</taxon>
        <taxon>Mammalia</taxon>
        <taxon>Eutheria</taxon>
        <taxon>Euarchontoglires</taxon>
        <taxon>Glires</taxon>
        <taxon>Rodentia</taxon>
        <taxon>Sciuromorpha</taxon>
        <taxon>Sciuridae</taxon>
        <taxon>Sciurinae</taxon>
        <taxon>Sciurini</taxon>
        <taxon>Sciurus</taxon>
    </lineage>
</organism>
<accession>A0A8D2E105</accession>
<dbReference type="InterPro" id="IPR040183">
    <property type="entry name" value="THUMPD1-like"/>
</dbReference>